<name>A0A0M3IJG5_ASCLU</name>
<sequence length="121" mass="13399">MPSAVTAVLNLSNWLAFLLGTVANILVVYLCFKVRNTEIKTLRRCLASVAVFELVECVDLSAMQAGIQKLNGIPSITLKGIVDCFPIVVAKCFYVIFFAMIILRLLSLPMSFLYRFAMICG</sequence>
<evidence type="ECO:0000313" key="3">
    <source>
        <dbReference type="WBParaSite" id="ALUE_0001878901-mRNA-1"/>
    </source>
</evidence>
<dbReference type="AlphaFoldDB" id="A0A0M3IJG5"/>
<organism evidence="2 3">
    <name type="scientific">Ascaris lumbricoides</name>
    <name type="common">Giant roundworm</name>
    <dbReference type="NCBI Taxonomy" id="6252"/>
    <lineage>
        <taxon>Eukaryota</taxon>
        <taxon>Metazoa</taxon>
        <taxon>Ecdysozoa</taxon>
        <taxon>Nematoda</taxon>
        <taxon>Chromadorea</taxon>
        <taxon>Rhabditida</taxon>
        <taxon>Spirurina</taxon>
        <taxon>Ascaridomorpha</taxon>
        <taxon>Ascaridoidea</taxon>
        <taxon>Ascarididae</taxon>
        <taxon>Ascaris</taxon>
    </lineage>
</organism>
<dbReference type="Pfam" id="PF10317">
    <property type="entry name" value="7TM_GPCR_Srd"/>
    <property type="match status" value="1"/>
</dbReference>
<dbReference type="InterPro" id="IPR019421">
    <property type="entry name" value="7TM_GPCR_serpentine_rcpt_Srd"/>
</dbReference>
<evidence type="ECO:0000313" key="2">
    <source>
        <dbReference type="Proteomes" id="UP000036681"/>
    </source>
</evidence>
<feature type="transmembrane region" description="Helical" evidence="1">
    <location>
        <begin position="12"/>
        <end position="32"/>
    </location>
</feature>
<keyword evidence="2" id="KW-1185">Reference proteome</keyword>
<keyword evidence="1" id="KW-0472">Membrane</keyword>
<evidence type="ECO:0000256" key="1">
    <source>
        <dbReference type="SAM" id="Phobius"/>
    </source>
</evidence>
<keyword evidence="1" id="KW-1133">Transmembrane helix</keyword>
<proteinExistence type="predicted"/>
<dbReference type="Proteomes" id="UP000036681">
    <property type="component" value="Unplaced"/>
</dbReference>
<keyword evidence="1" id="KW-0812">Transmembrane</keyword>
<reference evidence="3" key="1">
    <citation type="submission" date="2017-02" db="UniProtKB">
        <authorList>
            <consortium name="WormBaseParasite"/>
        </authorList>
    </citation>
    <scope>IDENTIFICATION</scope>
</reference>
<protein>
    <submittedName>
        <fullName evidence="3">G_PROTEIN_RECEP_F1_2 domain-containing protein</fullName>
    </submittedName>
</protein>
<feature type="transmembrane region" description="Helical" evidence="1">
    <location>
        <begin position="87"/>
        <end position="106"/>
    </location>
</feature>
<dbReference type="WBParaSite" id="ALUE_0001878901-mRNA-1">
    <property type="protein sequence ID" value="ALUE_0001878901-mRNA-1"/>
    <property type="gene ID" value="ALUE_0001878901"/>
</dbReference>
<feature type="transmembrane region" description="Helical" evidence="1">
    <location>
        <begin position="44"/>
        <end position="67"/>
    </location>
</feature>
<accession>A0A0M3IJG5</accession>